<feature type="transmembrane region" description="Helical" evidence="1">
    <location>
        <begin position="99"/>
        <end position="121"/>
    </location>
</feature>
<protein>
    <submittedName>
        <fullName evidence="2">Nadh oxidase</fullName>
    </submittedName>
</protein>
<proteinExistence type="predicted"/>
<comment type="caution">
    <text evidence="2">The sequence shown here is derived from an EMBL/GenBank/DDBJ whole genome shotgun (WGS) entry which is preliminary data.</text>
</comment>
<gene>
    <name evidence="2" type="ORF">J121_1639</name>
</gene>
<dbReference type="PATRIC" id="fig|1306953.7.peg.1683"/>
<feature type="transmembrane region" description="Helical" evidence="1">
    <location>
        <begin position="59"/>
        <end position="78"/>
    </location>
</feature>
<keyword evidence="1" id="KW-0472">Membrane</keyword>
<dbReference type="RefSeq" id="WP_050601753.1">
    <property type="nucleotide sequence ID" value="NZ_JYNE01000028.1"/>
</dbReference>
<reference evidence="2" key="1">
    <citation type="submission" date="2015-02" db="EMBL/GenBank/DDBJ databases">
        <authorList>
            <person name="Chooi Y.-H."/>
        </authorList>
    </citation>
    <scope>NUCLEOTIDE SEQUENCE [LARGE SCALE GENOMIC DNA]</scope>
    <source>
        <strain evidence="2">LAMA 915</strain>
    </source>
</reference>
<sequence>MYVFILAGLRFFRWVNWIVAALLTLFFVALLTDAGGLGTSVLAGVEGDLAVRAQVRGYLLGVTGLVLPMALAIDRILTRLAGLVRDARTGTALSETNAARLRTIGWCLLAINLADLVYGWLSVRASAATGEYFGWSLSLTGWVAVPLLFVLAHVFREGAAMRDDLEGTV</sequence>
<organism evidence="2 3">
    <name type="scientific">Qipengyuania citrea LAMA 915</name>
    <dbReference type="NCBI Taxonomy" id="1306953"/>
    <lineage>
        <taxon>Bacteria</taxon>
        <taxon>Pseudomonadati</taxon>
        <taxon>Pseudomonadota</taxon>
        <taxon>Alphaproteobacteria</taxon>
        <taxon>Sphingomonadales</taxon>
        <taxon>Erythrobacteraceae</taxon>
        <taxon>Qipengyuania</taxon>
    </lineage>
</organism>
<evidence type="ECO:0000256" key="1">
    <source>
        <dbReference type="SAM" id="Phobius"/>
    </source>
</evidence>
<evidence type="ECO:0000313" key="2">
    <source>
        <dbReference type="EMBL" id="KNH01011.1"/>
    </source>
</evidence>
<name>A0A0L1KAQ8_9SPHN</name>
<dbReference type="Proteomes" id="UP000037446">
    <property type="component" value="Unassembled WGS sequence"/>
</dbReference>
<keyword evidence="1" id="KW-0812">Transmembrane</keyword>
<feature type="transmembrane region" description="Helical" evidence="1">
    <location>
        <begin position="133"/>
        <end position="155"/>
    </location>
</feature>
<dbReference type="EMBL" id="JYNE01000028">
    <property type="protein sequence ID" value="KNH01011.1"/>
    <property type="molecule type" value="Genomic_DNA"/>
</dbReference>
<dbReference type="AlphaFoldDB" id="A0A0L1KAQ8"/>
<evidence type="ECO:0000313" key="3">
    <source>
        <dbReference type="Proteomes" id="UP000037446"/>
    </source>
</evidence>
<keyword evidence="1" id="KW-1133">Transmembrane helix</keyword>
<dbReference type="Pfam" id="PF11188">
    <property type="entry name" value="DUF2975"/>
    <property type="match status" value="1"/>
</dbReference>
<dbReference type="STRING" id="1306953.J121_1639"/>
<accession>A0A0L1KAQ8</accession>
<dbReference type="InterPro" id="IPR021354">
    <property type="entry name" value="DUF2975"/>
</dbReference>